<dbReference type="InterPro" id="IPR055706">
    <property type="entry name" value="Slg1/2_DUF7282"/>
</dbReference>
<comment type="caution">
    <text evidence="3">The sequence shown here is derived from an EMBL/GenBank/DDBJ whole genome shotgun (WGS) entry which is preliminary data.</text>
</comment>
<dbReference type="GeneID" id="69119033"/>
<keyword evidence="4" id="KW-1185">Reference proteome</keyword>
<dbReference type="Proteomes" id="UP001595660">
    <property type="component" value="Unassembled WGS sequence"/>
</dbReference>
<gene>
    <name evidence="3" type="ORF">ACFOKC_09560</name>
</gene>
<feature type="domain" description="DUF7282" evidence="2">
    <location>
        <begin position="282"/>
        <end position="395"/>
    </location>
</feature>
<dbReference type="Pfam" id="PF23951">
    <property type="entry name" value="DUF7282"/>
    <property type="match status" value="2"/>
</dbReference>
<evidence type="ECO:0000256" key="1">
    <source>
        <dbReference type="SAM" id="MobiDB-lite"/>
    </source>
</evidence>
<dbReference type="AlphaFoldDB" id="A0ABD5NFP8"/>
<dbReference type="EMBL" id="JBHRWN010000002">
    <property type="protein sequence ID" value="MFC3477974.1"/>
    <property type="molecule type" value="Genomic_DNA"/>
</dbReference>
<evidence type="ECO:0000313" key="3">
    <source>
        <dbReference type="EMBL" id="MFC3477974.1"/>
    </source>
</evidence>
<feature type="region of interest" description="Disordered" evidence="1">
    <location>
        <begin position="373"/>
        <end position="397"/>
    </location>
</feature>
<dbReference type="RefSeq" id="WP_232570908.1">
    <property type="nucleotide sequence ID" value="NZ_CP089466.1"/>
</dbReference>
<evidence type="ECO:0000313" key="4">
    <source>
        <dbReference type="Proteomes" id="UP001595660"/>
    </source>
</evidence>
<accession>A0ABD5NFP8</accession>
<reference evidence="3 4" key="1">
    <citation type="journal article" date="2019" name="Int. J. Syst. Evol. Microbiol.">
        <title>The Global Catalogue of Microorganisms (GCM) 10K type strain sequencing project: providing services to taxonomists for standard genome sequencing and annotation.</title>
        <authorList>
            <consortium name="The Broad Institute Genomics Platform"/>
            <consortium name="The Broad Institute Genome Sequencing Center for Infectious Disease"/>
            <person name="Wu L."/>
            <person name="Ma J."/>
        </authorList>
    </citation>
    <scope>NUCLEOTIDE SEQUENCE [LARGE SCALE GENOMIC DNA]</scope>
    <source>
        <strain evidence="3 4">CGMCC 1.12562</strain>
    </source>
</reference>
<name>A0ABD5NFP8_9EURY</name>
<organism evidence="3 4">
    <name type="scientific">Halobacterium litoreum</name>
    <dbReference type="NCBI Taxonomy" id="2039234"/>
    <lineage>
        <taxon>Archaea</taxon>
        <taxon>Methanobacteriati</taxon>
        <taxon>Methanobacteriota</taxon>
        <taxon>Stenosarchaea group</taxon>
        <taxon>Halobacteria</taxon>
        <taxon>Halobacteriales</taxon>
        <taxon>Halobacteriaceae</taxon>
        <taxon>Halobacterium</taxon>
    </lineage>
</organism>
<proteinExistence type="predicted"/>
<sequence>MNVRRLAVIAVVGALVLWGGATAATASHATATTDTTVDATTATVQEANATVAFDDQTVEDGTVTVRNVTLPEGGYVTIHDDTLFEGDALGSVVGVSEYLDAGTHENVTVTLYEGVSGADFENATPPNGSEVLVAMPHLETGDDETYDFVATNGSEDGPYTTGGQAVVDSAKVTFGDAEETRTRGIVVSNLVAPNYAAPNSTVTVEATLVNEDPAERTEDVAFRLEGGSVDVVVHERVTVPANNETTVTFEVDTTGVPTDEYIHGVTTYNSSEFATITVTENAQVDIDEQETNGSTVTVDEAYLPEGGYVTIHDSSLLDGEVTGSVVGVSEYLEPGHYENVEVTLDEAMAEDDTLIAMPHLETTDDETYDFVDSEGEDDGPYVTNGQPVTDAANVTVA</sequence>
<evidence type="ECO:0000259" key="2">
    <source>
        <dbReference type="Pfam" id="PF23951"/>
    </source>
</evidence>
<feature type="domain" description="DUF7282" evidence="2">
    <location>
        <begin position="49"/>
        <end position="173"/>
    </location>
</feature>
<protein>
    <recommendedName>
        <fullName evidence="2">DUF7282 domain-containing protein</fullName>
    </recommendedName>
</protein>